<dbReference type="EMBL" id="CP001325">
    <property type="protein sequence ID" value="ACO63101.1"/>
    <property type="molecule type" value="Genomic_DNA"/>
</dbReference>
<dbReference type="OrthoDB" id="10260741at2759"/>
<proteinExistence type="predicted"/>
<name>C1E4E3_MICCC</name>
<evidence type="ECO:0000256" key="1">
    <source>
        <dbReference type="SAM" id="MobiDB-lite"/>
    </source>
</evidence>
<dbReference type="GeneID" id="8242736"/>
<dbReference type="Proteomes" id="UP000002009">
    <property type="component" value="Chromosome 4"/>
</dbReference>
<dbReference type="InterPro" id="IPR038586">
    <property type="entry name" value="Tctex-1-like_sf"/>
</dbReference>
<dbReference type="PANTHER" id="PTHR21255:SF7">
    <property type="entry name" value="DYNEIN LIGHT CHAIN TCTEX-TYPE PROTEIN 2B"/>
    <property type="match status" value="1"/>
</dbReference>
<sequence length="142" mass="16213">MAEEPEVVPEGTELPPGTNKLYQNTYRQKPEQYGEGYKFMRGPVQKILTDTIRERMEGTTYDPLRSAQTAKELADVIKERVKNLGYSRYKLVVQVTVGEKTGQALRLASRCLWDTATDNFASDFYENASVYCVGMVFGLYYE</sequence>
<dbReference type="STRING" id="296587.C1E4E3"/>
<dbReference type="KEGG" id="mis:MICPUN_104800"/>
<dbReference type="InParanoid" id="C1E4E3"/>
<dbReference type="GO" id="GO:0005868">
    <property type="term" value="C:cytoplasmic dynein complex"/>
    <property type="evidence" value="ECO:0007669"/>
    <property type="project" value="TreeGrafter"/>
</dbReference>
<dbReference type="eggNOG" id="KOG4108">
    <property type="taxonomic scope" value="Eukaryota"/>
</dbReference>
<accession>C1E4E3</accession>
<gene>
    <name evidence="2" type="primary">LC2</name>
    <name evidence="2" type="ORF">MICPUN_104800</name>
</gene>
<evidence type="ECO:0000313" key="3">
    <source>
        <dbReference type="Proteomes" id="UP000002009"/>
    </source>
</evidence>
<dbReference type="GO" id="GO:0045505">
    <property type="term" value="F:dynein intermediate chain binding"/>
    <property type="evidence" value="ECO:0007669"/>
    <property type="project" value="TreeGrafter"/>
</dbReference>
<reference evidence="2 3" key="1">
    <citation type="journal article" date="2009" name="Science">
        <title>Green evolution and dynamic adaptations revealed by genomes of the marine picoeukaryotes Micromonas.</title>
        <authorList>
            <person name="Worden A.Z."/>
            <person name="Lee J.H."/>
            <person name="Mock T."/>
            <person name="Rouze P."/>
            <person name="Simmons M.P."/>
            <person name="Aerts A.L."/>
            <person name="Allen A.E."/>
            <person name="Cuvelier M.L."/>
            <person name="Derelle E."/>
            <person name="Everett M.V."/>
            <person name="Foulon E."/>
            <person name="Grimwood J."/>
            <person name="Gundlach H."/>
            <person name="Henrissat B."/>
            <person name="Napoli C."/>
            <person name="McDonald S.M."/>
            <person name="Parker M.S."/>
            <person name="Rombauts S."/>
            <person name="Salamov A."/>
            <person name="Von Dassow P."/>
            <person name="Badger J.H."/>
            <person name="Coutinho P.M."/>
            <person name="Demir E."/>
            <person name="Dubchak I."/>
            <person name="Gentemann C."/>
            <person name="Eikrem W."/>
            <person name="Gready J.E."/>
            <person name="John U."/>
            <person name="Lanier W."/>
            <person name="Lindquist E.A."/>
            <person name="Lucas S."/>
            <person name="Mayer K.F."/>
            <person name="Moreau H."/>
            <person name="Not F."/>
            <person name="Otillar R."/>
            <person name="Panaud O."/>
            <person name="Pangilinan J."/>
            <person name="Paulsen I."/>
            <person name="Piegu B."/>
            <person name="Poliakov A."/>
            <person name="Robbens S."/>
            <person name="Schmutz J."/>
            <person name="Toulza E."/>
            <person name="Wyss T."/>
            <person name="Zelensky A."/>
            <person name="Zhou K."/>
            <person name="Armbrust E.V."/>
            <person name="Bhattacharya D."/>
            <person name="Goodenough U.W."/>
            <person name="Van de Peer Y."/>
            <person name="Grigoriev I.V."/>
        </authorList>
    </citation>
    <scope>NUCLEOTIDE SEQUENCE [LARGE SCALE GENOMIC DNA]</scope>
    <source>
        <strain evidence="3">RCC299 / NOUM17</strain>
    </source>
</reference>
<dbReference type="GO" id="GO:0007018">
    <property type="term" value="P:microtubule-based movement"/>
    <property type="evidence" value="ECO:0007669"/>
    <property type="project" value="TreeGrafter"/>
</dbReference>
<organism evidence="2 3">
    <name type="scientific">Micromonas commoda (strain RCC299 / NOUM17 / CCMP2709)</name>
    <name type="common">Picoplanktonic green alga</name>
    <dbReference type="NCBI Taxonomy" id="296587"/>
    <lineage>
        <taxon>Eukaryota</taxon>
        <taxon>Viridiplantae</taxon>
        <taxon>Chlorophyta</taxon>
        <taxon>Mamiellophyceae</taxon>
        <taxon>Mamiellales</taxon>
        <taxon>Mamiellaceae</taxon>
        <taxon>Micromonas</taxon>
    </lineage>
</organism>
<feature type="region of interest" description="Disordered" evidence="1">
    <location>
        <begin position="1"/>
        <end position="22"/>
    </location>
</feature>
<dbReference type="PANTHER" id="PTHR21255">
    <property type="entry name" value="T-COMPLEX-ASSOCIATED-TESTIS-EXPRESSED 1/ DYNEIN LIGHT CHAIN"/>
    <property type="match status" value="1"/>
</dbReference>
<dbReference type="GO" id="GO:0005737">
    <property type="term" value="C:cytoplasm"/>
    <property type="evidence" value="ECO:0007669"/>
    <property type="project" value="TreeGrafter"/>
</dbReference>
<dbReference type="Pfam" id="PF03645">
    <property type="entry name" value="Tctex-1"/>
    <property type="match status" value="1"/>
</dbReference>
<evidence type="ECO:0000313" key="2">
    <source>
        <dbReference type="EMBL" id="ACO63101.1"/>
    </source>
</evidence>
<dbReference type="AlphaFoldDB" id="C1E4E3"/>
<keyword evidence="3" id="KW-1185">Reference proteome</keyword>
<dbReference type="RefSeq" id="XP_002501843.1">
    <property type="nucleotide sequence ID" value="XM_002501797.1"/>
</dbReference>
<dbReference type="OMA" id="CRQMAKT"/>
<protein>
    <submittedName>
        <fullName evidence="2">Outer arm dynein light chain 2</fullName>
    </submittedName>
</protein>
<dbReference type="Gene3D" id="3.30.1140.40">
    <property type="entry name" value="Tctex-1"/>
    <property type="match status" value="1"/>
</dbReference>
<dbReference type="CDD" id="cd21459">
    <property type="entry name" value="DLC-like_TCTEX1D2"/>
    <property type="match status" value="1"/>
</dbReference>
<dbReference type="InterPro" id="IPR005334">
    <property type="entry name" value="Tctex-1-like"/>
</dbReference>